<evidence type="ECO:0000313" key="12">
    <source>
        <dbReference type="Proteomes" id="UP000192393"/>
    </source>
</evidence>
<keyword evidence="8" id="KW-0067">ATP-binding</keyword>
<dbReference type="EMBL" id="FWXS01000004">
    <property type="protein sequence ID" value="SMC60339.1"/>
    <property type="molecule type" value="Genomic_DNA"/>
</dbReference>
<dbReference type="PANTHER" id="PTHR33540:SF2">
    <property type="entry name" value="TRNA THREONYLCARBAMOYLADENOSINE BIOSYNTHESIS PROTEIN TSAE"/>
    <property type="match status" value="1"/>
</dbReference>
<proteinExistence type="inferred from homology"/>
<dbReference type="Proteomes" id="UP000192393">
    <property type="component" value="Unassembled WGS sequence"/>
</dbReference>
<evidence type="ECO:0000256" key="8">
    <source>
        <dbReference type="ARBA" id="ARBA00022840"/>
    </source>
</evidence>
<dbReference type="RefSeq" id="WP_084017099.1">
    <property type="nucleotide sequence ID" value="NZ_FWXS01000004.1"/>
</dbReference>
<evidence type="ECO:0000256" key="3">
    <source>
        <dbReference type="ARBA" id="ARBA00019010"/>
    </source>
</evidence>
<gene>
    <name evidence="11" type="ORF">SAMN06296427_104186</name>
</gene>
<evidence type="ECO:0000256" key="10">
    <source>
        <dbReference type="ARBA" id="ARBA00032441"/>
    </source>
</evidence>
<dbReference type="AlphaFoldDB" id="A0A1W2AHY9"/>
<keyword evidence="6" id="KW-0479">Metal-binding</keyword>
<keyword evidence="5" id="KW-0819">tRNA processing</keyword>
<dbReference type="GO" id="GO:0005524">
    <property type="term" value="F:ATP binding"/>
    <property type="evidence" value="ECO:0007669"/>
    <property type="project" value="UniProtKB-KW"/>
</dbReference>
<dbReference type="GO" id="GO:0002949">
    <property type="term" value="P:tRNA threonylcarbamoyladenosine modification"/>
    <property type="evidence" value="ECO:0007669"/>
    <property type="project" value="InterPro"/>
</dbReference>
<name>A0A1W2AHY9_9FLAO</name>
<dbReference type="SUPFAM" id="SSF52540">
    <property type="entry name" value="P-loop containing nucleoside triphosphate hydrolases"/>
    <property type="match status" value="1"/>
</dbReference>
<dbReference type="InterPro" id="IPR027417">
    <property type="entry name" value="P-loop_NTPase"/>
</dbReference>
<keyword evidence="4" id="KW-0963">Cytoplasm</keyword>
<dbReference type="STRING" id="1434700.SAMN06296427_104186"/>
<dbReference type="Pfam" id="PF02367">
    <property type="entry name" value="TsaE"/>
    <property type="match status" value="1"/>
</dbReference>
<evidence type="ECO:0000256" key="5">
    <source>
        <dbReference type="ARBA" id="ARBA00022694"/>
    </source>
</evidence>
<evidence type="ECO:0000256" key="2">
    <source>
        <dbReference type="ARBA" id="ARBA00007599"/>
    </source>
</evidence>
<reference evidence="11 12" key="1">
    <citation type="submission" date="2017-04" db="EMBL/GenBank/DDBJ databases">
        <authorList>
            <person name="Afonso C.L."/>
            <person name="Miller P.J."/>
            <person name="Scott M.A."/>
            <person name="Spackman E."/>
            <person name="Goraichik I."/>
            <person name="Dimitrov K.M."/>
            <person name="Suarez D.L."/>
            <person name="Swayne D.E."/>
        </authorList>
    </citation>
    <scope>NUCLEOTIDE SEQUENCE [LARGE SCALE GENOMIC DNA]</scope>
    <source>
        <strain evidence="11 12">CGMCC 1.12708</strain>
    </source>
</reference>
<keyword evidence="7" id="KW-0547">Nucleotide-binding</keyword>
<dbReference type="OrthoDB" id="9815896at2"/>
<comment type="similarity">
    <text evidence="2">Belongs to the TsaE family.</text>
</comment>
<protein>
    <recommendedName>
        <fullName evidence="3">tRNA threonylcarbamoyladenosine biosynthesis protein TsaE</fullName>
    </recommendedName>
    <alternativeName>
        <fullName evidence="10">t(6)A37 threonylcarbamoyladenosine biosynthesis protein TsaE</fullName>
    </alternativeName>
</protein>
<organism evidence="11 12">
    <name type="scientific">Moheibacter sediminis</name>
    <dbReference type="NCBI Taxonomy" id="1434700"/>
    <lineage>
        <taxon>Bacteria</taxon>
        <taxon>Pseudomonadati</taxon>
        <taxon>Bacteroidota</taxon>
        <taxon>Flavobacteriia</taxon>
        <taxon>Flavobacteriales</taxon>
        <taxon>Weeksellaceae</taxon>
        <taxon>Moheibacter</taxon>
    </lineage>
</organism>
<sequence>MTTTINSIQELSNLAQEIISNFQHKIILFEGEMGAGKTTLIKEIIAQMGSDDETSSPTFSIVNEYETQMGKVFHFDLYRIKSEMEAYDFGIEEYLDSGAYCFIEWPDKIENLIPETHHLVKIIAENNLRTVIFA</sequence>
<evidence type="ECO:0000313" key="11">
    <source>
        <dbReference type="EMBL" id="SMC60339.1"/>
    </source>
</evidence>
<dbReference type="Gene3D" id="3.40.50.300">
    <property type="entry name" value="P-loop containing nucleotide triphosphate hydrolases"/>
    <property type="match status" value="1"/>
</dbReference>
<dbReference type="GO" id="GO:0046872">
    <property type="term" value="F:metal ion binding"/>
    <property type="evidence" value="ECO:0007669"/>
    <property type="project" value="UniProtKB-KW"/>
</dbReference>
<evidence type="ECO:0000256" key="7">
    <source>
        <dbReference type="ARBA" id="ARBA00022741"/>
    </source>
</evidence>
<keyword evidence="12" id="KW-1185">Reference proteome</keyword>
<keyword evidence="9" id="KW-0460">Magnesium</keyword>
<accession>A0A1W2AHY9</accession>
<dbReference type="NCBIfam" id="TIGR00150">
    <property type="entry name" value="T6A_YjeE"/>
    <property type="match status" value="1"/>
</dbReference>
<dbReference type="PANTHER" id="PTHR33540">
    <property type="entry name" value="TRNA THREONYLCARBAMOYLADENOSINE BIOSYNTHESIS PROTEIN TSAE"/>
    <property type="match status" value="1"/>
</dbReference>
<evidence type="ECO:0000256" key="9">
    <source>
        <dbReference type="ARBA" id="ARBA00022842"/>
    </source>
</evidence>
<dbReference type="InterPro" id="IPR003442">
    <property type="entry name" value="T6A_TsaE"/>
</dbReference>
<evidence type="ECO:0000256" key="4">
    <source>
        <dbReference type="ARBA" id="ARBA00022490"/>
    </source>
</evidence>
<comment type="subcellular location">
    <subcellularLocation>
        <location evidence="1">Cytoplasm</location>
    </subcellularLocation>
</comment>
<dbReference type="GO" id="GO:0005737">
    <property type="term" value="C:cytoplasm"/>
    <property type="evidence" value="ECO:0007669"/>
    <property type="project" value="UniProtKB-SubCell"/>
</dbReference>
<evidence type="ECO:0000256" key="6">
    <source>
        <dbReference type="ARBA" id="ARBA00022723"/>
    </source>
</evidence>
<evidence type="ECO:0000256" key="1">
    <source>
        <dbReference type="ARBA" id="ARBA00004496"/>
    </source>
</evidence>